<dbReference type="InterPro" id="IPR013785">
    <property type="entry name" value="Aldolase_TIM"/>
</dbReference>
<dbReference type="PANTHER" id="PTHR12128">
    <property type="entry name" value="DIHYDRODIPICOLINATE SYNTHASE"/>
    <property type="match status" value="1"/>
</dbReference>
<dbReference type="EMBL" id="LPUR01000001">
    <property type="protein sequence ID" value="KXH84958.1"/>
    <property type="molecule type" value="Genomic_DNA"/>
</dbReference>
<evidence type="ECO:0000313" key="6">
    <source>
        <dbReference type="Proteomes" id="UP000070513"/>
    </source>
</evidence>
<dbReference type="Pfam" id="PF00701">
    <property type="entry name" value="DHDPS"/>
    <property type="match status" value="1"/>
</dbReference>
<dbReference type="Proteomes" id="UP000070513">
    <property type="component" value="Unassembled WGS sequence"/>
</dbReference>
<feature type="active site" description="Proton donor/acceptor" evidence="3">
    <location>
        <position position="138"/>
    </location>
</feature>
<accession>A0A135WJ59</accession>
<dbReference type="PRINTS" id="PR00146">
    <property type="entry name" value="DHPICSNTHASE"/>
</dbReference>
<dbReference type="GO" id="GO:0008840">
    <property type="term" value="F:4-hydroxy-tetrahydrodipicolinate synthase activity"/>
    <property type="evidence" value="ECO:0007669"/>
    <property type="project" value="TreeGrafter"/>
</dbReference>
<comment type="caution">
    <text evidence="5">The sequence shown here is derived from an EMBL/GenBank/DDBJ whole genome shotgun (WGS) entry which is preliminary data.</text>
</comment>
<feature type="active site" description="Schiff-base intermediate with substrate" evidence="3">
    <location>
        <position position="166"/>
    </location>
</feature>
<keyword evidence="1 2" id="KW-0456">Lyase</keyword>
<feature type="binding site" evidence="4">
    <location>
        <position position="208"/>
    </location>
    <ligand>
        <name>pyruvate</name>
        <dbReference type="ChEBI" id="CHEBI:15361"/>
    </ligand>
</feature>
<name>A0A135WJ59_9FLAO</name>
<evidence type="ECO:0000256" key="1">
    <source>
        <dbReference type="ARBA" id="ARBA00023239"/>
    </source>
</evidence>
<reference evidence="5 6" key="2">
    <citation type="journal article" date="2016" name="Genome Announc.">
        <title>Draft Genome Sequence of a Biocontrol Rhizobacterium, Chryseobacterium kwangjuense Strain KJ1R5, Isolated from Pepper (Capsicum annuum).</title>
        <authorList>
            <person name="Jeong J.J."/>
            <person name="Park H."/>
            <person name="Park B.H."/>
            <person name="Mannaa M."/>
            <person name="Sang M.K."/>
            <person name="Choi I.G."/>
            <person name="Kim K.D."/>
        </authorList>
    </citation>
    <scope>NUCLEOTIDE SEQUENCE [LARGE SCALE GENOMIC DNA]</scope>
    <source>
        <strain evidence="5 6">KJ1R5</strain>
    </source>
</reference>
<evidence type="ECO:0000313" key="5">
    <source>
        <dbReference type="EMBL" id="KXH84958.1"/>
    </source>
</evidence>
<comment type="similarity">
    <text evidence="2">Belongs to the DapA family.</text>
</comment>
<dbReference type="RefSeq" id="WP_062648302.1">
    <property type="nucleotide sequence ID" value="NZ_LPUR01000001.1"/>
</dbReference>
<dbReference type="SUPFAM" id="SSF51569">
    <property type="entry name" value="Aldolase"/>
    <property type="match status" value="1"/>
</dbReference>
<dbReference type="CDD" id="cd00408">
    <property type="entry name" value="DHDPS-like"/>
    <property type="match status" value="1"/>
</dbReference>
<evidence type="ECO:0000256" key="2">
    <source>
        <dbReference type="PIRNR" id="PIRNR001365"/>
    </source>
</evidence>
<dbReference type="Gene3D" id="3.20.20.70">
    <property type="entry name" value="Aldolase class I"/>
    <property type="match status" value="1"/>
</dbReference>
<proteinExistence type="inferred from homology"/>
<evidence type="ECO:0000256" key="4">
    <source>
        <dbReference type="PIRSR" id="PIRSR001365-2"/>
    </source>
</evidence>
<dbReference type="PIRSF" id="PIRSF001365">
    <property type="entry name" value="DHDPS"/>
    <property type="match status" value="1"/>
</dbReference>
<dbReference type="SMART" id="SM01130">
    <property type="entry name" value="DHDPS"/>
    <property type="match status" value="1"/>
</dbReference>
<dbReference type="PANTHER" id="PTHR12128:SF72">
    <property type="entry name" value="DIHYDRODIPICOLINATE SYNTHASE"/>
    <property type="match status" value="1"/>
</dbReference>
<evidence type="ECO:0000256" key="3">
    <source>
        <dbReference type="PIRSR" id="PIRSR001365-1"/>
    </source>
</evidence>
<reference evidence="6" key="1">
    <citation type="submission" date="2015-12" db="EMBL/GenBank/DDBJ databases">
        <title>Genome sequence of a biocontrol rhizobacterium Chryseobacterium kwangjuense strain KJ1R5 isolated from pepper (Capsicum annuum L.).</title>
        <authorList>
            <person name="Jeong J.-J."/>
            <person name="Park H."/>
            <person name="Mannaa M."/>
            <person name="Sang M.K."/>
            <person name="Choi I.-G."/>
            <person name="Kim K.D."/>
        </authorList>
    </citation>
    <scope>NUCLEOTIDE SEQUENCE [LARGE SCALE GENOMIC DNA]</scope>
    <source>
        <strain evidence="6">KJ1R5</strain>
    </source>
</reference>
<protein>
    <submittedName>
        <fullName evidence="5">Dihydrodipicolinate synthase family protein</fullName>
    </submittedName>
</protein>
<dbReference type="AlphaFoldDB" id="A0A135WJ59"/>
<dbReference type="InterPro" id="IPR002220">
    <property type="entry name" value="DapA-like"/>
</dbReference>
<gene>
    <name evidence="5" type="ORF">AU378_04160</name>
</gene>
<sequence>MSTKLSWEGIYPAVLTPFNREGEIDFEMFAKNTEAQIKAGVHGIILAGTLGEASTLETEEKFELLKYAKKITAGRIPVILNLSENTTGNAVSFAKKAAELGADGLMLLPPMRYKADDREVIEYFKAVAKATELPILIYNNPVDYGTYVTLEMFEELIHYPTIQAVKESTRDLANITRMINRFGKRIKILGGVDTICLESLMLGADGLVAGLVDAFPNETMAMYNYIKAGNYPEAVAIYRWFMPLLELDIHPKLIQYIKLAATAEGISNAYVRAPRLELQDEEAVRIQKIIEEGRANRPVLDKLLNQDYDRRNIKRSY</sequence>
<organism evidence="5 6">
    <name type="scientific">Chryseobacterium kwangjuense</name>
    <dbReference type="NCBI Taxonomy" id="267125"/>
    <lineage>
        <taxon>Bacteria</taxon>
        <taxon>Pseudomonadati</taxon>
        <taxon>Bacteroidota</taxon>
        <taxon>Flavobacteriia</taxon>
        <taxon>Flavobacteriales</taxon>
        <taxon>Weeksellaceae</taxon>
        <taxon>Chryseobacterium group</taxon>
        <taxon>Chryseobacterium</taxon>
    </lineage>
</organism>
<dbReference type="OrthoDB" id="9778880at2"/>